<dbReference type="CDD" id="cd00712">
    <property type="entry name" value="AsnB"/>
    <property type="match status" value="1"/>
</dbReference>
<keyword evidence="4 10" id="KW-0547">Nucleotide-binding</keyword>
<dbReference type="RefSeq" id="WP_013298432.1">
    <property type="nucleotide sequence ID" value="NC_014410.1"/>
</dbReference>
<keyword evidence="13" id="KW-0436">Ligase</keyword>
<dbReference type="InterPro" id="IPR006426">
    <property type="entry name" value="Asn_synth_AEB"/>
</dbReference>
<feature type="domain" description="Glutamine amidotransferase type-2" evidence="12">
    <location>
        <begin position="2"/>
        <end position="212"/>
    </location>
</feature>
<dbReference type="Pfam" id="PF13537">
    <property type="entry name" value="GATase_7"/>
    <property type="match status" value="1"/>
</dbReference>
<dbReference type="InterPro" id="IPR001962">
    <property type="entry name" value="Asn_synthase"/>
</dbReference>
<keyword evidence="5 10" id="KW-0067">ATP-binding</keyword>
<feature type="site" description="Important for beta-aspartyl-AMP intermediate formation" evidence="11">
    <location>
        <position position="370"/>
    </location>
</feature>
<evidence type="ECO:0000256" key="2">
    <source>
        <dbReference type="ARBA" id="ARBA00005752"/>
    </source>
</evidence>
<dbReference type="Pfam" id="PF00733">
    <property type="entry name" value="Asn_synthase"/>
    <property type="match status" value="1"/>
</dbReference>
<keyword evidence="9" id="KW-0028">Amino-acid biosynthesis</keyword>
<dbReference type="PANTHER" id="PTHR43284">
    <property type="entry name" value="ASPARAGINE SYNTHETASE (GLUTAMINE-HYDROLYZING)"/>
    <property type="match status" value="1"/>
</dbReference>
<keyword evidence="7 9" id="KW-0315">Glutamine amidotransferase</keyword>
<evidence type="ECO:0000256" key="9">
    <source>
        <dbReference type="PIRSR" id="PIRSR001589-1"/>
    </source>
</evidence>
<dbReference type="AlphaFoldDB" id="D9TLW8"/>
<evidence type="ECO:0000256" key="5">
    <source>
        <dbReference type="ARBA" id="ARBA00022840"/>
    </source>
</evidence>
<proteinExistence type="inferred from homology"/>
<evidence type="ECO:0000259" key="12">
    <source>
        <dbReference type="PROSITE" id="PS51278"/>
    </source>
</evidence>
<comment type="catalytic activity">
    <reaction evidence="8">
        <text>L-aspartate + L-glutamine + ATP + H2O = L-asparagine + L-glutamate + AMP + diphosphate + H(+)</text>
        <dbReference type="Rhea" id="RHEA:12228"/>
        <dbReference type="ChEBI" id="CHEBI:15377"/>
        <dbReference type="ChEBI" id="CHEBI:15378"/>
        <dbReference type="ChEBI" id="CHEBI:29985"/>
        <dbReference type="ChEBI" id="CHEBI:29991"/>
        <dbReference type="ChEBI" id="CHEBI:30616"/>
        <dbReference type="ChEBI" id="CHEBI:33019"/>
        <dbReference type="ChEBI" id="CHEBI:58048"/>
        <dbReference type="ChEBI" id="CHEBI:58359"/>
        <dbReference type="ChEBI" id="CHEBI:456215"/>
        <dbReference type="EC" id="6.3.5.4"/>
    </reaction>
</comment>
<evidence type="ECO:0000256" key="3">
    <source>
        <dbReference type="ARBA" id="ARBA00012737"/>
    </source>
</evidence>
<dbReference type="PIRSF" id="PIRSF001589">
    <property type="entry name" value="Asn_synthetase_glu-h"/>
    <property type="match status" value="1"/>
</dbReference>
<dbReference type="PANTHER" id="PTHR43284:SF1">
    <property type="entry name" value="ASPARAGINE SYNTHETASE"/>
    <property type="match status" value="1"/>
</dbReference>
<dbReference type="GO" id="GO:0005524">
    <property type="term" value="F:ATP binding"/>
    <property type="evidence" value="ECO:0007669"/>
    <property type="project" value="UniProtKB-KW"/>
</dbReference>
<dbReference type="Gene3D" id="3.40.50.620">
    <property type="entry name" value="HUPs"/>
    <property type="match status" value="1"/>
</dbReference>
<evidence type="ECO:0000256" key="6">
    <source>
        <dbReference type="ARBA" id="ARBA00022888"/>
    </source>
</evidence>
<dbReference type="InterPro" id="IPR029055">
    <property type="entry name" value="Ntn_hydrolases_N"/>
</dbReference>
<dbReference type="GeneID" id="93864799"/>
<sequence>MCGICGFSGDMANYLGENNLREMLDIIIHRGPDDEGTYFKNYTALGMRRLSIIDLKSGHQPIHNEEKDIYVVFNGEIYNFQSLRTDMIIKGHKFYTSSDTEVIVHLYEEYGDEFVSYLNGMFAICIWDEKNRKLLLARDRLGIKPLYYTFKNNTIIFGSEIKSLLKCKIVDAELNYSKIGALLSYRYVPGTETMFKDIFEVMPGNILIYSNKKFKIKKYWDIEFKDNPDIGEEFYYANKTLTLIDSSISKRIVSDVPIGIFLSGGLDSTIILSEVSKFYDKTIKTFSVGFEKPKSKTDINDYSELALSKRTANYYGTEHYEFIIKPDDVINDIKNIIWYMDEPLSDPTAIPLYYLSKLAKNYVKVVLSGEGADEIFAGYTVYKEPYAVNKYNQMPKFLKDLIESLSSRMPTNFGKDFLRRAKLPISKRYRGVGMTFKDDEISTLLSGDLYALWLKDMKNDKYLNSFYHMPQWKDEVSQMLYFDQKVWLPKDVLIKSDKMTMANSIELRVPFLDYRIVEFASSIPSSLKYRGNNEKYILKKAFKDTLPSFVLNRKKNGFPVPLSSLLNLEFKNFAKDILLSQKSLSRGYFNKQYIENLFKKYNSTSYKGRQIWLLLTFELWNRIFIDSSNASLDEEMSVI</sequence>
<reference evidence="13 14" key="1">
    <citation type="submission" date="2010-08" db="EMBL/GenBank/DDBJ databases">
        <title>Complete sequence of Thermoanaerobacterium thermosaccharolyticum DSM 571.</title>
        <authorList>
            <consortium name="US DOE Joint Genome Institute"/>
            <person name="Lucas S."/>
            <person name="Copeland A."/>
            <person name="Lapidus A."/>
            <person name="Cheng J.-F."/>
            <person name="Bruce D."/>
            <person name="Goodwin L."/>
            <person name="Pitluck S."/>
            <person name="Teshima H."/>
            <person name="Detter J.C."/>
            <person name="Han C."/>
            <person name="Tapia R."/>
            <person name="Land M."/>
            <person name="Hauser L."/>
            <person name="Chang Y.-J."/>
            <person name="Jeffries C."/>
            <person name="Kyrpides N."/>
            <person name="Ivanova N."/>
            <person name="Mikhailova N."/>
            <person name="Hemme C.L."/>
            <person name="Woyke T."/>
        </authorList>
    </citation>
    <scope>NUCLEOTIDE SEQUENCE [LARGE SCALE GENOMIC DNA]</scope>
    <source>
        <strain evidence="14">ATCC 7956 / DSM 571 / NCIMB 9385 / NCA 3814 / NCTC 13789 / WDCM 00135 / 2032</strain>
    </source>
</reference>
<dbReference type="InterPro" id="IPR014729">
    <property type="entry name" value="Rossmann-like_a/b/a_fold"/>
</dbReference>
<dbReference type="Gene3D" id="3.60.20.10">
    <property type="entry name" value="Glutamine Phosphoribosylpyrophosphate, subunit 1, domain 1"/>
    <property type="match status" value="1"/>
</dbReference>
<evidence type="ECO:0000256" key="8">
    <source>
        <dbReference type="ARBA" id="ARBA00048741"/>
    </source>
</evidence>
<accession>D9TLW8</accession>
<feature type="binding site" evidence="10">
    <location>
        <position position="288"/>
    </location>
    <ligand>
        <name>ATP</name>
        <dbReference type="ChEBI" id="CHEBI:30616"/>
    </ligand>
</feature>
<organism evidence="13 14">
    <name type="scientific">Thermoanaerobacterium thermosaccharolyticum (strain ATCC 7956 / DSM 571 / NCIMB 9385 / NCA 3814 / NCTC 13789 / WDCM 00135 / 2032)</name>
    <name type="common">Clostridium thermosaccharolyticum</name>
    <dbReference type="NCBI Taxonomy" id="580327"/>
    <lineage>
        <taxon>Bacteria</taxon>
        <taxon>Bacillati</taxon>
        <taxon>Bacillota</taxon>
        <taxon>Clostridia</taxon>
        <taxon>Thermoanaerobacterales</taxon>
        <taxon>Thermoanaerobacteraceae</taxon>
        <taxon>Thermoanaerobacterium</taxon>
    </lineage>
</organism>
<evidence type="ECO:0000313" key="13">
    <source>
        <dbReference type="EMBL" id="ADL69466.1"/>
    </source>
</evidence>
<dbReference type="eggNOG" id="COG0367">
    <property type="taxonomic scope" value="Bacteria"/>
</dbReference>
<evidence type="ECO:0000256" key="7">
    <source>
        <dbReference type="ARBA" id="ARBA00022962"/>
    </source>
</evidence>
<feature type="binding site" evidence="10">
    <location>
        <begin position="368"/>
        <end position="369"/>
    </location>
    <ligand>
        <name>ATP</name>
        <dbReference type="ChEBI" id="CHEBI:30616"/>
    </ligand>
</feature>
<evidence type="ECO:0000256" key="4">
    <source>
        <dbReference type="ARBA" id="ARBA00022741"/>
    </source>
</evidence>
<dbReference type="SUPFAM" id="SSF56235">
    <property type="entry name" value="N-terminal nucleophile aminohydrolases (Ntn hydrolases)"/>
    <property type="match status" value="1"/>
</dbReference>
<evidence type="ECO:0000256" key="1">
    <source>
        <dbReference type="ARBA" id="ARBA00005187"/>
    </source>
</evidence>
<dbReference type="CDD" id="cd01991">
    <property type="entry name" value="Asn_synthase_B_C"/>
    <property type="match status" value="1"/>
</dbReference>
<evidence type="ECO:0000256" key="11">
    <source>
        <dbReference type="PIRSR" id="PIRSR001589-3"/>
    </source>
</evidence>
<dbReference type="STRING" id="580327.Tthe_1983"/>
<dbReference type="Proteomes" id="UP000001626">
    <property type="component" value="Chromosome"/>
</dbReference>
<protein>
    <recommendedName>
        <fullName evidence="3">asparagine synthase (glutamine-hydrolyzing)</fullName>
        <ecNumber evidence="3">6.3.5.4</ecNumber>
    </recommendedName>
</protein>
<dbReference type="EMBL" id="CP002171">
    <property type="protein sequence ID" value="ADL69466.1"/>
    <property type="molecule type" value="Genomic_DNA"/>
</dbReference>
<keyword evidence="14" id="KW-1185">Reference proteome</keyword>
<dbReference type="InterPro" id="IPR033738">
    <property type="entry name" value="AsnB_N"/>
</dbReference>
<dbReference type="EC" id="6.3.5.4" evidence="3"/>
<keyword evidence="6 9" id="KW-0061">Asparagine biosynthesis</keyword>
<dbReference type="InterPro" id="IPR051786">
    <property type="entry name" value="ASN_synthetase/amidase"/>
</dbReference>
<evidence type="ECO:0000313" key="14">
    <source>
        <dbReference type="Proteomes" id="UP000001626"/>
    </source>
</evidence>
<name>D9TLW8_THETC</name>
<dbReference type="GO" id="GO:0004066">
    <property type="term" value="F:asparagine synthase (glutamine-hydrolyzing) activity"/>
    <property type="evidence" value="ECO:0007669"/>
    <property type="project" value="UniProtKB-EC"/>
</dbReference>
<dbReference type="NCBIfam" id="TIGR01536">
    <property type="entry name" value="asn_synth_AEB"/>
    <property type="match status" value="1"/>
</dbReference>
<gene>
    <name evidence="13" type="ordered locus">Tthe_1983</name>
</gene>
<evidence type="ECO:0000256" key="10">
    <source>
        <dbReference type="PIRSR" id="PIRSR001589-2"/>
    </source>
</evidence>
<feature type="active site" description="For GATase activity" evidence="9">
    <location>
        <position position="2"/>
    </location>
</feature>
<dbReference type="HOGENOM" id="CLU_014658_3_1_9"/>
<comment type="pathway">
    <text evidence="1">Amino-acid biosynthesis; L-asparagine biosynthesis; L-asparagine from L-aspartate (L-Gln route): step 1/1.</text>
</comment>
<dbReference type="InterPro" id="IPR017932">
    <property type="entry name" value="GATase_2_dom"/>
</dbReference>
<feature type="binding site" evidence="10">
    <location>
        <position position="99"/>
    </location>
    <ligand>
        <name>L-glutamine</name>
        <dbReference type="ChEBI" id="CHEBI:58359"/>
    </ligand>
</feature>
<dbReference type="OrthoDB" id="9763290at2"/>
<dbReference type="PROSITE" id="PS51278">
    <property type="entry name" value="GATASE_TYPE_2"/>
    <property type="match status" value="1"/>
</dbReference>
<comment type="similarity">
    <text evidence="2">Belongs to the asparagine synthetase family.</text>
</comment>
<dbReference type="SUPFAM" id="SSF52402">
    <property type="entry name" value="Adenine nucleotide alpha hydrolases-like"/>
    <property type="match status" value="1"/>
</dbReference>
<dbReference type="GO" id="GO:0006529">
    <property type="term" value="P:asparagine biosynthetic process"/>
    <property type="evidence" value="ECO:0007669"/>
    <property type="project" value="UniProtKB-KW"/>
</dbReference>
<dbReference type="KEGG" id="ttm:Tthe_1983"/>
<dbReference type="GO" id="GO:0005829">
    <property type="term" value="C:cytosol"/>
    <property type="evidence" value="ECO:0007669"/>
    <property type="project" value="TreeGrafter"/>
</dbReference>